<organism evidence="2 3">
    <name type="scientific">Lasius niger</name>
    <name type="common">Black garden ant</name>
    <dbReference type="NCBI Taxonomy" id="67767"/>
    <lineage>
        <taxon>Eukaryota</taxon>
        <taxon>Metazoa</taxon>
        <taxon>Ecdysozoa</taxon>
        <taxon>Arthropoda</taxon>
        <taxon>Hexapoda</taxon>
        <taxon>Insecta</taxon>
        <taxon>Pterygota</taxon>
        <taxon>Neoptera</taxon>
        <taxon>Endopterygota</taxon>
        <taxon>Hymenoptera</taxon>
        <taxon>Apocrita</taxon>
        <taxon>Aculeata</taxon>
        <taxon>Formicoidea</taxon>
        <taxon>Formicidae</taxon>
        <taxon>Formicinae</taxon>
        <taxon>Lasius</taxon>
        <taxon>Lasius</taxon>
    </lineage>
</organism>
<reference evidence="2 3" key="1">
    <citation type="submission" date="2015-04" db="EMBL/GenBank/DDBJ databases">
        <title>Lasius niger genome sequencing.</title>
        <authorList>
            <person name="Konorov E.A."/>
            <person name="Nikitin M.A."/>
            <person name="Kirill M.V."/>
            <person name="Chang P."/>
        </authorList>
    </citation>
    <scope>NUCLEOTIDE SEQUENCE [LARGE SCALE GENOMIC DNA]</scope>
    <source>
        <tissue evidence="2">Whole</tissue>
    </source>
</reference>
<evidence type="ECO:0000313" key="2">
    <source>
        <dbReference type="EMBL" id="KMQ82225.1"/>
    </source>
</evidence>
<proteinExistence type="predicted"/>
<feature type="non-terminal residue" evidence="2">
    <location>
        <position position="1"/>
    </location>
</feature>
<dbReference type="PaxDb" id="67767-A0A0J7MNQ4"/>
<feature type="region of interest" description="Disordered" evidence="1">
    <location>
        <begin position="31"/>
        <end position="62"/>
    </location>
</feature>
<comment type="caution">
    <text evidence="2">The sequence shown here is derived from an EMBL/GenBank/DDBJ whole genome shotgun (WGS) entry which is preliminary data.</text>
</comment>
<accession>A0A0J7MNQ4</accession>
<dbReference type="AlphaFoldDB" id="A0A0J7MNQ4"/>
<feature type="compositionally biased region" description="Basic and acidic residues" evidence="1">
    <location>
        <begin position="31"/>
        <end position="42"/>
    </location>
</feature>
<dbReference type="EMBL" id="LBMM01027208">
    <property type="protein sequence ID" value="KMQ82225.1"/>
    <property type="molecule type" value="Genomic_DNA"/>
</dbReference>
<gene>
    <name evidence="2" type="ORF">RF55_23746</name>
</gene>
<keyword evidence="3" id="KW-1185">Reference proteome</keyword>
<protein>
    <submittedName>
        <fullName evidence="2">Uncharacterized protein</fullName>
    </submittedName>
</protein>
<evidence type="ECO:0000256" key="1">
    <source>
        <dbReference type="SAM" id="MobiDB-lite"/>
    </source>
</evidence>
<dbReference type="Proteomes" id="UP000036403">
    <property type="component" value="Unassembled WGS sequence"/>
</dbReference>
<evidence type="ECO:0000313" key="3">
    <source>
        <dbReference type="Proteomes" id="UP000036403"/>
    </source>
</evidence>
<feature type="compositionally biased region" description="Pro residues" evidence="1">
    <location>
        <begin position="53"/>
        <end position="62"/>
    </location>
</feature>
<name>A0A0J7MNQ4_LASNI</name>
<sequence>RTQAGLYGFIIKLGRGGDNAMFGHVVIMTERRRDDEGRHLEPVQDQPLAGAPTYPPPAANAS</sequence>